<evidence type="ECO:0000313" key="6">
    <source>
        <dbReference type="EMBL" id="ATZ26618.1"/>
    </source>
</evidence>
<dbReference type="PANTHER" id="PTHR43593:SF1">
    <property type="entry name" value="INOSITOL 2-DEHYDROGENASE"/>
    <property type="match status" value="1"/>
</dbReference>
<dbReference type="SUPFAM" id="SSF55347">
    <property type="entry name" value="Glyceraldehyde-3-phosphate dehydrogenase-like, C-terminal domain"/>
    <property type="match status" value="1"/>
</dbReference>
<dbReference type="GeneID" id="49385835"/>
<comment type="function">
    <text evidence="3">Involved in the oxidation of myo-inositol (MI) to 2-keto-myo-inositol (2KMI or 2-inosose).</text>
</comment>
<evidence type="ECO:0000256" key="2">
    <source>
        <dbReference type="ARBA" id="ARBA00023027"/>
    </source>
</evidence>
<dbReference type="RefSeq" id="WP_030229529.1">
    <property type="nucleotide sequence ID" value="NZ_CP024985.1"/>
</dbReference>
<dbReference type="Proteomes" id="UP000231791">
    <property type="component" value="Chromosome"/>
</dbReference>
<dbReference type="OrthoDB" id="256869at2"/>
<reference evidence="6 7" key="1">
    <citation type="submission" date="2017-11" db="EMBL/GenBank/DDBJ databases">
        <title>Complete genome sequence of Streptomyces lavendulae subsp. lavendulae CCM 3239 (formerly 'Streptomyces aureofaciens CCM 3239'), the producer of the angucycline-type antibiotic auricin.</title>
        <authorList>
            <person name="Busche T."/>
            <person name="Novakova R."/>
            <person name="Al'Dilaimi A."/>
            <person name="Homerova D."/>
            <person name="Feckova L."/>
            <person name="Rezuchova B."/>
            <person name="Mingyar E."/>
            <person name="Csolleiova D."/>
            <person name="Bekeova C."/>
            <person name="Winkler A."/>
            <person name="Sevcikova B."/>
            <person name="Kalinowski J."/>
            <person name="Kormanec J."/>
            <person name="Ruckert C."/>
        </authorList>
    </citation>
    <scope>NUCLEOTIDE SEQUENCE [LARGE SCALE GENOMIC DNA]</scope>
    <source>
        <strain evidence="6 7">CCM 3239</strain>
    </source>
</reference>
<dbReference type="EMBL" id="CP024985">
    <property type="protein sequence ID" value="ATZ26618.1"/>
    <property type="molecule type" value="Genomic_DNA"/>
</dbReference>
<dbReference type="InterPro" id="IPR055170">
    <property type="entry name" value="GFO_IDH_MocA-like_dom"/>
</dbReference>
<dbReference type="Gene3D" id="3.40.50.720">
    <property type="entry name" value="NAD(P)-binding Rossmann-like Domain"/>
    <property type="match status" value="1"/>
</dbReference>
<organism evidence="6 7">
    <name type="scientific">Streptomyces lavendulae subsp. lavendulae</name>
    <dbReference type="NCBI Taxonomy" id="58340"/>
    <lineage>
        <taxon>Bacteria</taxon>
        <taxon>Bacillati</taxon>
        <taxon>Actinomycetota</taxon>
        <taxon>Actinomycetes</taxon>
        <taxon>Kitasatosporales</taxon>
        <taxon>Streptomycetaceae</taxon>
        <taxon>Streptomyces</taxon>
    </lineage>
</organism>
<dbReference type="GO" id="GO:0019310">
    <property type="term" value="P:inositol catabolic process"/>
    <property type="evidence" value="ECO:0007669"/>
    <property type="project" value="UniProtKB-UniRule"/>
</dbReference>
<keyword evidence="2 3" id="KW-0520">NAD</keyword>
<dbReference type="InterPro" id="IPR050424">
    <property type="entry name" value="Gfo-Idh-MocA_inositol_DH"/>
</dbReference>
<comment type="similarity">
    <text evidence="3">Belongs to the Gfo/Idh/MocA family.</text>
</comment>
<dbReference type="InterPro" id="IPR023794">
    <property type="entry name" value="MI/DCI_dehydrogenase"/>
</dbReference>
<dbReference type="PANTHER" id="PTHR43593">
    <property type="match status" value="1"/>
</dbReference>
<dbReference type="InterPro" id="IPR000683">
    <property type="entry name" value="Gfo/Idh/MocA-like_OxRdtase_N"/>
</dbReference>
<dbReference type="GO" id="GO:0000166">
    <property type="term" value="F:nucleotide binding"/>
    <property type="evidence" value="ECO:0007669"/>
    <property type="project" value="InterPro"/>
</dbReference>
<dbReference type="SUPFAM" id="SSF51735">
    <property type="entry name" value="NAD(P)-binding Rossmann-fold domains"/>
    <property type="match status" value="1"/>
</dbReference>
<dbReference type="KEGG" id="slx:SLAV_24075"/>
<comment type="subunit">
    <text evidence="3">Homotetramer.</text>
</comment>
<evidence type="ECO:0000259" key="4">
    <source>
        <dbReference type="Pfam" id="PF01408"/>
    </source>
</evidence>
<evidence type="ECO:0000313" key="7">
    <source>
        <dbReference type="Proteomes" id="UP000231791"/>
    </source>
</evidence>
<evidence type="ECO:0000256" key="1">
    <source>
        <dbReference type="ARBA" id="ARBA00023002"/>
    </source>
</evidence>
<dbReference type="AlphaFoldDB" id="A0A2K8PJH1"/>
<feature type="domain" description="GFO/IDH/MocA-like oxidoreductase" evidence="5">
    <location>
        <begin position="134"/>
        <end position="249"/>
    </location>
</feature>
<dbReference type="GO" id="GO:0050112">
    <property type="term" value="F:inositol 2-dehydrogenase (NAD+) activity"/>
    <property type="evidence" value="ECO:0007669"/>
    <property type="project" value="UniProtKB-UniRule"/>
</dbReference>
<keyword evidence="1 3" id="KW-0560">Oxidoreductase</keyword>
<sequence length="341" mass="35991">MSGTLGIAVIGTGRMGSDHVRRIGTTVGGARVVAVADPDGDRVKEVAAGLEGAGAYTDPGAAIAAPGVDAVLIASPGPAHEEAVLQALERRLPVLCEKPLTPDPEGALRIMEAERRLGRRLVQVGFMRRFDAEYERLKELLDAGGIGRPLFLHCRHRNASSPAFFTGDMLISDSVVHEVDAARWLLGQEVTAVTVLAPTPTSAAPQALGDPRFVLLETSGGAIVDVEIFVNCGFGYQVRCEAVGESGTARIGDGHAMVVESGGRWGGEVVQDYTTRFADAYDRQVRRWVAAAARGRVAGPDAWDGYAAAAVSRAGLAAARDGVRTEVRLVERPELYAAGRD</sequence>
<dbReference type="InterPro" id="IPR036291">
    <property type="entry name" value="NAD(P)-bd_dom_sf"/>
</dbReference>
<gene>
    <name evidence="3 6" type="primary">iolG</name>
    <name evidence="6" type="ORF">SLAV_24075</name>
</gene>
<dbReference type="EC" id="1.1.1.18" evidence="3"/>
<protein>
    <recommendedName>
        <fullName evidence="3">Inositol 2-dehydrogenase</fullName>
        <ecNumber evidence="3">1.1.1.18</ecNumber>
    </recommendedName>
    <alternativeName>
        <fullName evidence="3">Myo-inositol 2-dehydrogenase</fullName>
        <shortName evidence="3">MI 2-dehydrogenase</shortName>
    </alternativeName>
</protein>
<comment type="catalytic activity">
    <reaction evidence="3">
        <text>myo-inositol + NAD(+) = scyllo-inosose + NADH + H(+)</text>
        <dbReference type="Rhea" id="RHEA:16949"/>
        <dbReference type="ChEBI" id="CHEBI:15378"/>
        <dbReference type="ChEBI" id="CHEBI:17268"/>
        <dbReference type="ChEBI" id="CHEBI:17811"/>
        <dbReference type="ChEBI" id="CHEBI:57540"/>
        <dbReference type="ChEBI" id="CHEBI:57945"/>
        <dbReference type="EC" id="1.1.1.18"/>
    </reaction>
</comment>
<accession>A0A2K8PJH1</accession>
<dbReference type="HAMAP" id="MF_01671">
    <property type="entry name" value="IolG"/>
    <property type="match status" value="1"/>
</dbReference>
<keyword evidence="7" id="KW-1185">Reference proteome</keyword>
<dbReference type="Gene3D" id="3.30.360.10">
    <property type="entry name" value="Dihydrodipicolinate Reductase, domain 2"/>
    <property type="match status" value="1"/>
</dbReference>
<evidence type="ECO:0000259" key="5">
    <source>
        <dbReference type="Pfam" id="PF22725"/>
    </source>
</evidence>
<feature type="domain" description="Gfo/Idh/MocA-like oxidoreductase N-terminal" evidence="4">
    <location>
        <begin position="6"/>
        <end position="126"/>
    </location>
</feature>
<evidence type="ECO:0000256" key="3">
    <source>
        <dbReference type="HAMAP-Rule" id="MF_01671"/>
    </source>
</evidence>
<dbReference type="Pfam" id="PF01408">
    <property type="entry name" value="GFO_IDH_MocA"/>
    <property type="match status" value="1"/>
</dbReference>
<name>A0A2K8PJH1_STRLA</name>
<proteinExistence type="inferred from homology"/>
<dbReference type="Pfam" id="PF22725">
    <property type="entry name" value="GFO_IDH_MocA_C3"/>
    <property type="match status" value="1"/>
</dbReference>